<dbReference type="KEGG" id="apel:CA267_008470"/>
<evidence type="ECO:0000256" key="11">
    <source>
        <dbReference type="SAM" id="Phobius"/>
    </source>
</evidence>
<keyword evidence="8 11" id="KW-1133">Transmembrane helix</keyword>
<feature type="compositionally biased region" description="Low complexity" evidence="10">
    <location>
        <begin position="186"/>
        <end position="197"/>
    </location>
</feature>
<keyword evidence="3" id="KW-0813">Transport</keyword>
<evidence type="ECO:0000256" key="7">
    <source>
        <dbReference type="ARBA" id="ARBA00022927"/>
    </source>
</evidence>
<organism evidence="14 15">
    <name type="scientific">Alteromonas pelagimontana</name>
    <dbReference type="NCBI Taxonomy" id="1858656"/>
    <lineage>
        <taxon>Bacteria</taxon>
        <taxon>Pseudomonadati</taxon>
        <taxon>Pseudomonadota</taxon>
        <taxon>Gammaproteobacteria</taxon>
        <taxon>Alteromonadales</taxon>
        <taxon>Alteromonadaceae</taxon>
        <taxon>Alteromonas/Salinimonas group</taxon>
        <taxon>Alteromonas</taxon>
    </lineage>
</organism>
<gene>
    <name evidence="14" type="primary">gspC</name>
    <name evidence="14" type="ORF">CA267_008470</name>
</gene>
<evidence type="ECO:0000256" key="10">
    <source>
        <dbReference type="SAM" id="MobiDB-lite"/>
    </source>
</evidence>
<feature type="transmembrane region" description="Helical" evidence="11">
    <location>
        <begin position="21"/>
        <end position="43"/>
    </location>
</feature>
<evidence type="ECO:0000313" key="15">
    <source>
        <dbReference type="Proteomes" id="UP000219285"/>
    </source>
</evidence>
<evidence type="ECO:0000256" key="3">
    <source>
        <dbReference type="ARBA" id="ARBA00022448"/>
    </source>
</evidence>
<keyword evidence="15" id="KW-1185">Reference proteome</keyword>
<dbReference type="InterPro" id="IPR001639">
    <property type="entry name" value="T2SS_protein-GspC"/>
</dbReference>
<proteinExistence type="inferred from homology"/>
<dbReference type="InterPro" id="IPR036034">
    <property type="entry name" value="PDZ_sf"/>
</dbReference>
<dbReference type="Proteomes" id="UP000219285">
    <property type="component" value="Chromosome"/>
</dbReference>
<evidence type="ECO:0000313" key="14">
    <source>
        <dbReference type="EMBL" id="QJR80811.1"/>
    </source>
</evidence>
<keyword evidence="6 11" id="KW-0812">Transmembrane</keyword>
<evidence type="ECO:0000256" key="8">
    <source>
        <dbReference type="ARBA" id="ARBA00022989"/>
    </source>
</evidence>
<dbReference type="GO" id="GO:0015628">
    <property type="term" value="P:protein secretion by the type II secretion system"/>
    <property type="evidence" value="ECO:0007669"/>
    <property type="project" value="InterPro"/>
</dbReference>
<feature type="region of interest" description="Disordered" evidence="10">
    <location>
        <begin position="179"/>
        <end position="203"/>
    </location>
</feature>
<feature type="domain" description="Type II secretion system protein GspC N-terminal" evidence="12">
    <location>
        <begin position="28"/>
        <end position="169"/>
    </location>
</feature>
<evidence type="ECO:0000256" key="4">
    <source>
        <dbReference type="ARBA" id="ARBA00022475"/>
    </source>
</evidence>
<comment type="subcellular location">
    <subcellularLocation>
        <location evidence="1">Cell inner membrane</location>
    </subcellularLocation>
</comment>
<name>A0A6M4MC88_9ALTE</name>
<dbReference type="InterPro" id="IPR001478">
    <property type="entry name" value="PDZ"/>
</dbReference>
<accession>A0A6M4MC88</accession>
<keyword evidence="4" id="KW-1003">Cell membrane</keyword>
<dbReference type="Pfam" id="PF11356">
    <property type="entry name" value="T2SSC"/>
    <property type="match status" value="1"/>
</dbReference>
<evidence type="ECO:0000256" key="5">
    <source>
        <dbReference type="ARBA" id="ARBA00022519"/>
    </source>
</evidence>
<evidence type="ECO:0000259" key="13">
    <source>
        <dbReference type="Pfam" id="PF13180"/>
    </source>
</evidence>
<evidence type="ECO:0000259" key="12">
    <source>
        <dbReference type="Pfam" id="PF11356"/>
    </source>
</evidence>
<keyword evidence="9 11" id="KW-0472">Membrane</keyword>
<protein>
    <submittedName>
        <fullName evidence="14">Type II secretion system protein GspC</fullName>
    </submittedName>
</protein>
<evidence type="ECO:0000256" key="6">
    <source>
        <dbReference type="ARBA" id="ARBA00022692"/>
    </source>
</evidence>
<comment type="similarity">
    <text evidence="2">Belongs to the GSP C family.</text>
</comment>
<feature type="domain" description="PDZ" evidence="13">
    <location>
        <begin position="256"/>
        <end position="307"/>
    </location>
</feature>
<reference evidence="14 15" key="2">
    <citation type="submission" date="2020-04" db="EMBL/GenBank/DDBJ databases">
        <title>Complete genome sequence of Alteromonas pelagimontana 5.12T.</title>
        <authorList>
            <person name="Sinha R.K."/>
            <person name="Krishnan K.P."/>
            <person name="Kurian J.P."/>
        </authorList>
    </citation>
    <scope>NUCLEOTIDE SEQUENCE [LARGE SCALE GENOMIC DNA]</scope>
    <source>
        <strain evidence="14 15">5.12</strain>
    </source>
</reference>
<evidence type="ECO:0000256" key="1">
    <source>
        <dbReference type="ARBA" id="ARBA00004533"/>
    </source>
</evidence>
<evidence type="ECO:0000256" key="9">
    <source>
        <dbReference type="ARBA" id="ARBA00023136"/>
    </source>
</evidence>
<dbReference type="Gene3D" id="2.30.42.10">
    <property type="match status" value="1"/>
</dbReference>
<keyword evidence="7" id="KW-0653">Protein transport</keyword>
<dbReference type="OrthoDB" id="1491375at2"/>
<dbReference type="NCBIfam" id="TIGR01713">
    <property type="entry name" value="typeII_sec_gspC"/>
    <property type="match status" value="1"/>
</dbReference>
<dbReference type="InterPro" id="IPR024961">
    <property type="entry name" value="T2SS_GspC_N"/>
</dbReference>
<sequence length="317" mass="34740">MTFDKFNSQSLVQFFNQYQKQLHLLVVVLLCLYLIAFAAKLVWRIIPEPEITATPALPTQKQTAALSDRNGVNLRQLQQLNLFGSVDKTAPAEETTPVTDAPQTKLNLTLTGVVASSEIDEAAAIIENKGSQAVYGLGEKIEGTNATLNQVLQDRVIIKNGVRHETLMLDGIDFEEANRRRSSGFSPTPNSSNPLPTRAVPAAGSTRRLESEAAEVTNTLREQPASFTDYISISPKTENGQLVGYQVKPGKNPVLFESAGLKAGDVVVQINGMDLTDTQQSMEAMNELRNAQTIELTMTRDGEYITVYLDMPEPEAE</sequence>
<keyword evidence="5" id="KW-0997">Cell inner membrane</keyword>
<dbReference type="GO" id="GO:0015627">
    <property type="term" value="C:type II protein secretion system complex"/>
    <property type="evidence" value="ECO:0007669"/>
    <property type="project" value="InterPro"/>
</dbReference>
<dbReference type="GO" id="GO:0005886">
    <property type="term" value="C:plasma membrane"/>
    <property type="evidence" value="ECO:0007669"/>
    <property type="project" value="UniProtKB-SubCell"/>
</dbReference>
<dbReference type="AlphaFoldDB" id="A0A6M4MC88"/>
<dbReference type="Pfam" id="PF13180">
    <property type="entry name" value="PDZ_2"/>
    <property type="match status" value="1"/>
</dbReference>
<dbReference type="SUPFAM" id="SSF50156">
    <property type="entry name" value="PDZ domain-like"/>
    <property type="match status" value="1"/>
</dbReference>
<dbReference type="Gene3D" id="2.30.30.830">
    <property type="match status" value="1"/>
</dbReference>
<dbReference type="RefSeq" id="WP_075607892.1">
    <property type="nucleotide sequence ID" value="NZ_CP052766.1"/>
</dbReference>
<reference evidence="15" key="1">
    <citation type="submission" date="2014-12" db="EMBL/GenBank/DDBJ databases">
        <title>Complete genome sequence of a multi-drug resistant Klebsiella pneumoniae.</title>
        <authorList>
            <person name="Hua X."/>
            <person name="Chen Q."/>
            <person name="Li X."/>
            <person name="Feng Y."/>
            <person name="Ruan Z."/>
            <person name="Yu Y."/>
        </authorList>
    </citation>
    <scope>NUCLEOTIDE SEQUENCE [LARGE SCALE GENOMIC DNA]</scope>
    <source>
        <strain evidence="15">5.12</strain>
    </source>
</reference>
<evidence type="ECO:0000256" key="2">
    <source>
        <dbReference type="ARBA" id="ARBA00007986"/>
    </source>
</evidence>
<dbReference type="EMBL" id="CP052766">
    <property type="protein sequence ID" value="QJR80811.1"/>
    <property type="molecule type" value="Genomic_DNA"/>
</dbReference>